<evidence type="ECO:0000313" key="4">
    <source>
        <dbReference type="Proteomes" id="UP000612746"/>
    </source>
</evidence>
<evidence type="ECO:0000313" key="3">
    <source>
        <dbReference type="EMBL" id="KAG2182714.1"/>
    </source>
</evidence>
<proteinExistence type="predicted"/>
<feature type="compositionally biased region" description="Polar residues" evidence="1">
    <location>
        <begin position="156"/>
        <end position="178"/>
    </location>
</feature>
<organism evidence="3 4">
    <name type="scientific">Umbelopsis vinacea</name>
    <dbReference type="NCBI Taxonomy" id="44442"/>
    <lineage>
        <taxon>Eukaryota</taxon>
        <taxon>Fungi</taxon>
        <taxon>Fungi incertae sedis</taxon>
        <taxon>Mucoromycota</taxon>
        <taxon>Mucoromycotina</taxon>
        <taxon>Umbelopsidomycetes</taxon>
        <taxon>Umbelopsidales</taxon>
        <taxon>Umbelopsidaceae</taxon>
        <taxon>Umbelopsis</taxon>
    </lineage>
</organism>
<dbReference type="OrthoDB" id="2376782at2759"/>
<feature type="region of interest" description="Disordered" evidence="1">
    <location>
        <begin position="1"/>
        <end position="184"/>
    </location>
</feature>
<comment type="caution">
    <text evidence="3">The sequence shown here is derived from an EMBL/GenBank/DDBJ whole genome shotgun (WGS) entry which is preliminary data.</text>
</comment>
<dbReference type="Proteomes" id="UP000612746">
    <property type="component" value="Unassembled WGS sequence"/>
</dbReference>
<keyword evidence="2" id="KW-0472">Membrane</keyword>
<protein>
    <submittedName>
        <fullName evidence="3">Uncharacterized protein</fullName>
    </submittedName>
</protein>
<feature type="transmembrane region" description="Helical" evidence="2">
    <location>
        <begin position="361"/>
        <end position="392"/>
    </location>
</feature>
<dbReference type="EMBL" id="JAEPRA010000007">
    <property type="protein sequence ID" value="KAG2182714.1"/>
    <property type="molecule type" value="Genomic_DNA"/>
</dbReference>
<sequence length="451" mass="49090">MSHQDYFPPAGTSYQQGPPPRRLPDDTSSTRQSSYQTAYPPSNTHTPSANSNYSHAMTQSYRSENPNEFQDQEFYTPYEPPHTLPSTASFDTAGQLEADPYAGQYPMPHPRRTSTQPMTNPTYPPYSNNDYVPAAGAFPVPQPYMNPPHQADDQATVHTSNSAYTRSSGHSNANSQSYSRRENSYDGLVGGTTAAAAAVGTGAVLMAAGNTEKDKGYYDPHAIPLDEWKQSEREASIANQGQPTPEGNMIEMADASNRRPTYQQNVVPPQPQPEPQYLEAGYPSVAPPSYLRPDRDGYLPGSRGRPQPKPQPRPVASSAPNPYYSPARPPPRPPAPQPYVMPPPPPPPQPYKPPRQQSSGCCCYCPALTCCSCFCMLISLAFVAAGIAMIVYAKVAVQSCPTCDSTHFTSICNACNTVLYDGLFYGGIAVASLAGIGVVWRLFMWICSARR</sequence>
<evidence type="ECO:0000256" key="2">
    <source>
        <dbReference type="SAM" id="Phobius"/>
    </source>
</evidence>
<feature type="compositionally biased region" description="Pro residues" evidence="1">
    <location>
        <begin position="327"/>
        <end position="351"/>
    </location>
</feature>
<feature type="compositionally biased region" description="Low complexity" evidence="1">
    <location>
        <begin position="314"/>
        <end position="326"/>
    </location>
</feature>
<keyword evidence="4" id="KW-1185">Reference proteome</keyword>
<feature type="compositionally biased region" description="Polar residues" evidence="1">
    <location>
        <begin position="26"/>
        <end position="69"/>
    </location>
</feature>
<evidence type="ECO:0000256" key="1">
    <source>
        <dbReference type="SAM" id="MobiDB-lite"/>
    </source>
</evidence>
<keyword evidence="2" id="KW-0812">Transmembrane</keyword>
<name>A0A8H7PXZ7_9FUNG</name>
<reference evidence="3" key="1">
    <citation type="submission" date="2020-12" db="EMBL/GenBank/DDBJ databases">
        <title>Metabolic potential, ecology and presence of endohyphal bacteria is reflected in genomic diversity of Mucoromycotina.</title>
        <authorList>
            <person name="Muszewska A."/>
            <person name="Okrasinska A."/>
            <person name="Steczkiewicz K."/>
            <person name="Drgas O."/>
            <person name="Orlowska M."/>
            <person name="Perlinska-Lenart U."/>
            <person name="Aleksandrzak-Piekarczyk T."/>
            <person name="Szatraj K."/>
            <person name="Zielenkiewicz U."/>
            <person name="Pilsyk S."/>
            <person name="Malc E."/>
            <person name="Mieczkowski P."/>
            <person name="Kruszewska J.S."/>
            <person name="Biernat P."/>
            <person name="Pawlowska J."/>
        </authorList>
    </citation>
    <scope>NUCLEOTIDE SEQUENCE</scope>
    <source>
        <strain evidence="3">WA0000051536</strain>
    </source>
</reference>
<accession>A0A8H7PXZ7</accession>
<feature type="compositionally biased region" description="Polar residues" evidence="1">
    <location>
        <begin position="113"/>
        <end position="130"/>
    </location>
</feature>
<feature type="region of interest" description="Disordered" evidence="1">
    <location>
        <begin position="261"/>
        <end position="351"/>
    </location>
</feature>
<keyword evidence="2" id="KW-1133">Transmembrane helix</keyword>
<gene>
    <name evidence="3" type="ORF">INT44_005694</name>
</gene>
<dbReference type="AlphaFoldDB" id="A0A8H7PXZ7"/>
<feature type="transmembrane region" description="Helical" evidence="2">
    <location>
        <begin position="423"/>
        <end position="443"/>
    </location>
</feature>